<protein>
    <recommendedName>
        <fullName evidence="4">G-protein coupled receptors family 2 profile 2 domain-containing protein</fullName>
    </recommendedName>
</protein>
<evidence type="ECO:0000256" key="2">
    <source>
        <dbReference type="SAM" id="Phobius"/>
    </source>
</evidence>
<name>A9NX33_PICSI</name>
<evidence type="ECO:0000256" key="1">
    <source>
        <dbReference type="SAM" id="Coils"/>
    </source>
</evidence>
<feature type="transmembrane region" description="Helical" evidence="2">
    <location>
        <begin position="231"/>
        <end position="251"/>
    </location>
</feature>
<evidence type="ECO:0008006" key="4">
    <source>
        <dbReference type="Google" id="ProtNLM"/>
    </source>
</evidence>
<keyword evidence="1" id="KW-0175">Coiled coil</keyword>
<dbReference type="AlphaFoldDB" id="A9NX33"/>
<proteinExistence type="evidence at transcript level"/>
<reference evidence="3" key="1">
    <citation type="journal article" date="2008" name="BMC Genomics">
        <title>A conifer genomics resource of 200,000 spruce (Picea spp.) ESTs and 6,464 high-quality, sequence-finished full-length cDNAs for Sitka spruce (Picea sitchensis).</title>
        <authorList>
            <person name="Ralph S.G."/>
            <person name="Chun H.J."/>
            <person name="Kolosova N."/>
            <person name="Cooper D."/>
            <person name="Oddy C."/>
            <person name="Ritland C.E."/>
            <person name="Kirkpatrick R."/>
            <person name="Moore R."/>
            <person name="Barber S."/>
            <person name="Holt R.A."/>
            <person name="Jones S.J."/>
            <person name="Marra M.A."/>
            <person name="Douglas C.J."/>
            <person name="Ritland K."/>
            <person name="Bohlmann J."/>
        </authorList>
    </citation>
    <scope>NUCLEOTIDE SEQUENCE</scope>
    <source>
        <tissue evidence="3">Bark</tissue>
    </source>
</reference>
<sequence>MNGDDIPPDSPYDWLLLVVATTSAIPFILANCAIILHRRKNYFRALGGVDLVVGTSAAGIVWIAANFVTNQHFSREGFLKNCSLWTFWLELPFGGCLWLMLLLLRLYRLYTLCVKKENLQSRTLLFYLALLLLPSVIFSLIATLFHAIDLSKQDGGKHRACDIHDAWKYATYVTVPPLYISLILVLLFWLRRQTDFLLMSEHRHTCEFTMMAFIIYLLDAVIFISVKQKNVAGRCFLTFCVCFLVFMDFWVRMRRPVYLCVLRTESEMKRFEDELRWCGAGFFDTVAEALRYPSRSISIPSSQLHDGDWILRTMNILLPEKAECEERINLLEQQKSRLSLKIRELEESLALLGKSSIEDG</sequence>
<evidence type="ECO:0000313" key="3">
    <source>
        <dbReference type="EMBL" id="ABK25194.1"/>
    </source>
</evidence>
<feature type="transmembrane region" description="Helical" evidence="2">
    <location>
        <begin position="85"/>
        <end position="104"/>
    </location>
</feature>
<accession>A9NX33</accession>
<feature type="transmembrane region" description="Helical" evidence="2">
    <location>
        <begin position="169"/>
        <end position="188"/>
    </location>
</feature>
<dbReference type="OMA" id="WILRTMN"/>
<keyword evidence="2" id="KW-0812">Transmembrane</keyword>
<feature type="transmembrane region" description="Helical" evidence="2">
    <location>
        <begin position="124"/>
        <end position="149"/>
    </location>
</feature>
<feature type="coiled-coil region" evidence="1">
    <location>
        <begin position="321"/>
        <end position="348"/>
    </location>
</feature>
<keyword evidence="2" id="KW-1133">Transmembrane helix</keyword>
<feature type="transmembrane region" description="Helical" evidence="2">
    <location>
        <begin position="14"/>
        <end position="36"/>
    </location>
</feature>
<feature type="transmembrane region" description="Helical" evidence="2">
    <location>
        <begin position="208"/>
        <end position="225"/>
    </location>
</feature>
<keyword evidence="2" id="KW-0472">Membrane</keyword>
<feature type="transmembrane region" description="Helical" evidence="2">
    <location>
        <begin position="43"/>
        <end position="65"/>
    </location>
</feature>
<dbReference type="EMBL" id="EF085898">
    <property type="protein sequence ID" value="ABK25194.1"/>
    <property type="molecule type" value="mRNA"/>
</dbReference>
<organism evidence="3">
    <name type="scientific">Picea sitchensis</name>
    <name type="common">Sitka spruce</name>
    <name type="synonym">Pinus sitchensis</name>
    <dbReference type="NCBI Taxonomy" id="3332"/>
    <lineage>
        <taxon>Eukaryota</taxon>
        <taxon>Viridiplantae</taxon>
        <taxon>Streptophyta</taxon>
        <taxon>Embryophyta</taxon>
        <taxon>Tracheophyta</taxon>
        <taxon>Spermatophyta</taxon>
        <taxon>Pinopsida</taxon>
        <taxon>Pinidae</taxon>
        <taxon>Conifers I</taxon>
        <taxon>Pinales</taxon>
        <taxon>Pinaceae</taxon>
        <taxon>Picea</taxon>
    </lineage>
</organism>